<dbReference type="GO" id="GO:0016832">
    <property type="term" value="F:aldehyde-lyase activity"/>
    <property type="evidence" value="ECO:0007669"/>
    <property type="project" value="TreeGrafter"/>
</dbReference>
<protein>
    <submittedName>
        <fullName evidence="5">Pyruvate/Phosphoenolpyruvate kinase-like domain-containing protein</fullName>
    </submittedName>
</protein>
<comment type="caution">
    <text evidence="5">The sequence shown here is derived from an EMBL/GenBank/DDBJ whole genome shotgun (WGS) entry which is preliminary data.</text>
</comment>
<dbReference type="PANTHER" id="PTHR30502">
    <property type="entry name" value="2-KETO-3-DEOXY-L-RHAMNONATE ALDOLASE"/>
    <property type="match status" value="1"/>
</dbReference>
<dbReference type="SUPFAM" id="SSF51621">
    <property type="entry name" value="Phosphoenolpyruvate/pyruvate domain"/>
    <property type="match status" value="1"/>
</dbReference>
<dbReference type="GO" id="GO:0016301">
    <property type="term" value="F:kinase activity"/>
    <property type="evidence" value="ECO:0007669"/>
    <property type="project" value="UniProtKB-KW"/>
</dbReference>
<dbReference type="GO" id="GO:0046872">
    <property type="term" value="F:metal ion binding"/>
    <property type="evidence" value="ECO:0007669"/>
    <property type="project" value="UniProtKB-KW"/>
</dbReference>
<dbReference type="OrthoDB" id="1621678at2759"/>
<accession>A0A1Y2B033</accession>
<feature type="domain" description="HpcH/HpaI aldolase/citrate lyase" evidence="4">
    <location>
        <begin position="43"/>
        <end position="225"/>
    </location>
</feature>
<organism evidence="5 6">
    <name type="scientific">Naematelia encephala</name>
    <dbReference type="NCBI Taxonomy" id="71784"/>
    <lineage>
        <taxon>Eukaryota</taxon>
        <taxon>Fungi</taxon>
        <taxon>Dikarya</taxon>
        <taxon>Basidiomycota</taxon>
        <taxon>Agaricomycotina</taxon>
        <taxon>Tremellomycetes</taxon>
        <taxon>Tremellales</taxon>
        <taxon>Naemateliaceae</taxon>
        <taxon>Naematelia</taxon>
    </lineage>
</organism>
<evidence type="ECO:0000256" key="3">
    <source>
        <dbReference type="ARBA" id="ARBA00023239"/>
    </source>
</evidence>
<evidence type="ECO:0000259" key="4">
    <source>
        <dbReference type="Pfam" id="PF03328"/>
    </source>
</evidence>
<keyword evidence="6" id="KW-1185">Reference proteome</keyword>
<evidence type="ECO:0000313" key="5">
    <source>
        <dbReference type="EMBL" id="ORY28189.1"/>
    </source>
</evidence>
<dbReference type="AlphaFoldDB" id="A0A1Y2B033"/>
<dbReference type="STRING" id="71784.A0A1Y2B033"/>
<dbReference type="InterPro" id="IPR015813">
    <property type="entry name" value="Pyrv/PenolPyrv_kinase-like_dom"/>
</dbReference>
<dbReference type="Proteomes" id="UP000193986">
    <property type="component" value="Unassembled WGS sequence"/>
</dbReference>
<name>A0A1Y2B033_9TREE</name>
<gene>
    <name evidence="5" type="ORF">BCR39DRAFT_535941</name>
</gene>
<dbReference type="Gene3D" id="3.20.20.60">
    <property type="entry name" value="Phosphoenolpyruvate-binding domains"/>
    <property type="match status" value="1"/>
</dbReference>
<keyword evidence="5" id="KW-0418">Kinase</keyword>
<keyword evidence="3" id="KW-0456">Lyase</keyword>
<reference evidence="5 6" key="1">
    <citation type="submission" date="2016-07" db="EMBL/GenBank/DDBJ databases">
        <title>Pervasive Adenine N6-methylation of Active Genes in Fungi.</title>
        <authorList>
            <consortium name="DOE Joint Genome Institute"/>
            <person name="Mondo S.J."/>
            <person name="Dannebaum R.O."/>
            <person name="Kuo R.C."/>
            <person name="Labutti K."/>
            <person name="Haridas S."/>
            <person name="Kuo A."/>
            <person name="Salamov A."/>
            <person name="Ahrendt S.R."/>
            <person name="Lipzen A."/>
            <person name="Sullivan W."/>
            <person name="Andreopoulos W.B."/>
            <person name="Clum A."/>
            <person name="Lindquist E."/>
            <person name="Daum C."/>
            <person name="Ramamoorthy G.K."/>
            <person name="Gryganskyi A."/>
            <person name="Culley D."/>
            <person name="Magnuson J.K."/>
            <person name="James T.Y."/>
            <person name="O'Malley M.A."/>
            <person name="Stajich J.E."/>
            <person name="Spatafora J.W."/>
            <person name="Visel A."/>
            <person name="Grigoriev I.V."/>
        </authorList>
    </citation>
    <scope>NUCLEOTIDE SEQUENCE [LARGE SCALE GENOMIC DNA]</scope>
    <source>
        <strain evidence="5 6">68-887.2</strain>
    </source>
</reference>
<dbReference type="InParanoid" id="A0A1Y2B033"/>
<evidence type="ECO:0000313" key="6">
    <source>
        <dbReference type="Proteomes" id="UP000193986"/>
    </source>
</evidence>
<dbReference type="InterPro" id="IPR050251">
    <property type="entry name" value="HpcH-HpaI_aldolase"/>
</dbReference>
<keyword evidence="2" id="KW-0479">Metal-binding</keyword>
<dbReference type="PANTHER" id="PTHR30502:SF0">
    <property type="entry name" value="PHOSPHOENOLPYRUVATE CARBOXYLASE FAMILY PROTEIN"/>
    <property type="match status" value="1"/>
</dbReference>
<evidence type="ECO:0000256" key="1">
    <source>
        <dbReference type="ARBA" id="ARBA00005568"/>
    </source>
</evidence>
<dbReference type="InterPro" id="IPR040442">
    <property type="entry name" value="Pyrv_kinase-like_dom_sf"/>
</dbReference>
<dbReference type="InterPro" id="IPR005000">
    <property type="entry name" value="Aldolase/citrate-lyase_domain"/>
</dbReference>
<dbReference type="Pfam" id="PF03328">
    <property type="entry name" value="HpcH_HpaI"/>
    <property type="match status" value="1"/>
</dbReference>
<sequence length="288" mass="30078">MTHTNGNSDGLSAARKAIIPNRLKDNIEQGKLAHSFSLKLIANIEVVHYAAVSGYDAVLIDLEHGSFGLDITNQLSCAALQAGICPIVRVPANTSDWISRALDGGAQAVIVPHVQNAAEAENVVRCAKFAPIGERSATGGMPILRYANIPAKYGNQVCNEGTTVICMVESVRAVEQAESIAAVPGVDMILVGHGDLTQDMGIPGEFDDPRVGEAFAKVCAAAEKASKNGRLVSVGIGGLHGRPDLIEKLGKKHPNARFAMSGADSVFLLSAMASGAAISQRITQSLST</sequence>
<evidence type="ECO:0000256" key="2">
    <source>
        <dbReference type="ARBA" id="ARBA00022723"/>
    </source>
</evidence>
<proteinExistence type="inferred from homology"/>
<keyword evidence="5" id="KW-0670">Pyruvate</keyword>
<keyword evidence="5" id="KW-0808">Transferase</keyword>
<dbReference type="EMBL" id="MCFC01000033">
    <property type="protein sequence ID" value="ORY28189.1"/>
    <property type="molecule type" value="Genomic_DNA"/>
</dbReference>
<dbReference type="GO" id="GO:0005737">
    <property type="term" value="C:cytoplasm"/>
    <property type="evidence" value="ECO:0007669"/>
    <property type="project" value="TreeGrafter"/>
</dbReference>
<comment type="similarity">
    <text evidence="1">Belongs to the HpcH/HpaI aldolase family.</text>
</comment>